<comment type="caution">
    <text evidence="1">The sequence shown here is derived from an EMBL/GenBank/DDBJ whole genome shotgun (WGS) entry which is preliminary data.</text>
</comment>
<protein>
    <submittedName>
        <fullName evidence="1">Peptidase M19</fullName>
    </submittedName>
</protein>
<dbReference type="OrthoDB" id="9804920at2"/>
<dbReference type="PROSITE" id="PS51365">
    <property type="entry name" value="RENAL_DIPEPTIDASE_2"/>
    <property type="match status" value="1"/>
</dbReference>
<dbReference type="InterPro" id="IPR032466">
    <property type="entry name" value="Metal_Hydrolase"/>
</dbReference>
<accession>A0A0P7C4K7</accession>
<evidence type="ECO:0000313" key="2">
    <source>
        <dbReference type="Proteomes" id="UP000050454"/>
    </source>
</evidence>
<dbReference type="Gene3D" id="3.20.20.140">
    <property type="entry name" value="Metal-dependent hydrolases"/>
    <property type="match status" value="1"/>
</dbReference>
<dbReference type="CDD" id="cd01301">
    <property type="entry name" value="rDP_like"/>
    <property type="match status" value="1"/>
</dbReference>
<dbReference type="RefSeq" id="WP_055150465.1">
    <property type="nucleotide sequence ID" value="NZ_JXSZ01000013.1"/>
</dbReference>
<sequence>MKKLLLALTLVPILSLKAQEKAVELAHKFIITDGHVDLPYRLKVQNFQLTKEYTGIPVESENGDFDFKRAKEGGLDAPFMSIYIPASYTQEGGEKLADSLINMVEYIAKEDKDYFQIATSPKEVRKAFKKGKIALPMGMENGSPVGSVEDIAYFKKRGISYITLTHSKVNQLGDSSYDTTRVWQGLSPFGEEVVQEMARQGIMIDISHVSDSTFYDVMKITPIPVIASHSSLRHFTPDFERNMTDEMVKMVKENNGVIMINFGSTFLDGKVTETRNTLRKEMMEMLEEKGLGMRDPGARELIRAFGESHPEMYSDVEMVVNHIERVVNLAGVDHVGFGSDFDGVGDSLPLGLKDVSDYPNIINLLLEKGYSDEDIEKICSGNLFRVWQATLDYAKKH</sequence>
<gene>
    <name evidence="1" type="ORF">AFM12_16485</name>
</gene>
<dbReference type="GO" id="GO:0070573">
    <property type="term" value="F:metallodipeptidase activity"/>
    <property type="evidence" value="ECO:0007669"/>
    <property type="project" value="InterPro"/>
</dbReference>
<dbReference type="SUPFAM" id="SSF51556">
    <property type="entry name" value="Metallo-dependent hydrolases"/>
    <property type="match status" value="1"/>
</dbReference>
<dbReference type="STRING" id="1605367.AFM12_16485"/>
<dbReference type="Proteomes" id="UP000050454">
    <property type="component" value="Unassembled WGS sequence"/>
</dbReference>
<dbReference type="AlphaFoldDB" id="A0A0P7C4K7"/>
<dbReference type="PANTHER" id="PTHR10443:SF12">
    <property type="entry name" value="DIPEPTIDASE"/>
    <property type="match status" value="1"/>
</dbReference>
<dbReference type="PATRIC" id="fig|1605367.3.peg.730"/>
<name>A0A0P7C4K7_9BACT</name>
<evidence type="ECO:0000313" key="1">
    <source>
        <dbReference type="EMBL" id="KPM46840.1"/>
    </source>
</evidence>
<organism evidence="1 2">
    <name type="scientific">Jiulongibacter sediminis</name>
    <dbReference type="NCBI Taxonomy" id="1605367"/>
    <lineage>
        <taxon>Bacteria</taxon>
        <taxon>Pseudomonadati</taxon>
        <taxon>Bacteroidota</taxon>
        <taxon>Cytophagia</taxon>
        <taxon>Cytophagales</taxon>
        <taxon>Leadbetterellaceae</taxon>
        <taxon>Jiulongibacter</taxon>
    </lineage>
</organism>
<dbReference type="GO" id="GO:0006508">
    <property type="term" value="P:proteolysis"/>
    <property type="evidence" value="ECO:0007669"/>
    <property type="project" value="InterPro"/>
</dbReference>
<keyword evidence="2" id="KW-1185">Reference proteome</keyword>
<dbReference type="EMBL" id="LGTQ01000013">
    <property type="protein sequence ID" value="KPM46840.1"/>
    <property type="molecule type" value="Genomic_DNA"/>
</dbReference>
<proteinExistence type="predicted"/>
<dbReference type="InterPro" id="IPR008257">
    <property type="entry name" value="Pept_M19"/>
</dbReference>
<reference evidence="1 2" key="1">
    <citation type="submission" date="2015-07" db="EMBL/GenBank/DDBJ databases">
        <title>The draft genome sequence of Leadbetterella sp. JN14-9.</title>
        <authorList>
            <person name="Liu Y."/>
            <person name="Du J."/>
            <person name="Shao Z."/>
        </authorList>
    </citation>
    <scope>NUCLEOTIDE SEQUENCE [LARGE SCALE GENOMIC DNA]</scope>
    <source>
        <strain evidence="1 2">JN14-9</strain>
    </source>
</reference>
<dbReference type="Pfam" id="PF01244">
    <property type="entry name" value="Peptidase_M19"/>
    <property type="match status" value="1"/>
</dbReference>
<dbReference type="PANTHER" id="PTHR10443">
    <property type="entry name" value="MICROSOMAL DIPEPTIDASE"/>
    <property type="match status" value="1"/>
</dbReference>